<dbReference type="Proteomes" id="UP001341840">
    <property type="component" value="Unassembled WGS sequence"/>
</dbReference>
<protein>
    <submittedName>
        <fullName evidence="1">Uncharacterized protein</fullName>
    </submittedName>
</protein>
<comment type="caution">
    <text evidence="1">The sequence shown here is derived from an EMBL/GenBank/DDBJ whole genome shotgun (WGS) entry which is preliminary data.</text>
</comment>
<name>A0ABU6WSW2_9FABA</name>
<reference evidence="1 2" key="1">
    <citation type="journal article" date="2023" name="Plants (Basel)">
        <title>Bridging the Gap: Combining Genomics and Transcriptomics Approaches to Understand Stylosanthes scabra, an Orphan Legume from the Brazilian Caatinga.</title>
        <authorList>
            <person name="Ferreira-Neto J.R.C."/>
            <person name="da Silva M.D."/>
            <person name="Binneck E."/>
            <person name="de Melo N.F."/>
            <person name="da Silva R.H."/>
            <person name="de Melo A.L.T.M."/>
            <person name="Pandolfi V."/>
            <person name="Bustamante F.O."/>
            <person name="Brasileiro-Vidal A.C."/>
            <person name="Benko-Iseppon A.M."/>
        </authorList>
    </citation>
    <scope>NUCLEOTIDE SEQUENCE [LARGE SCALE GENOMIC DNA]</scope>
    <source>
        <tissue evidence="1">Leaves</tissue>
    </source>
</reference>
<sequence>MGFYMRSLMLPPSQARSAPPTSVYATSFAAPPPPPPTIVSDIAFFTQFRLCKSTNNEDLLETERETTDLSILDRDQQIFQEEAASEVPLQDHRSLSPPSFISLIQSFILFTTRFGQAPISPSFKIAPN</sequence>
<proteinExistence type="predicted"/>
<evidence type="ECO:0000313" key="2">
    <source>
        <dbReference type="Proteomes" id="UP001341840"/>
    </source>
</evidence>
<accession>A0ABU6WSW2</accession>
<organism evidence="1 2">
    <name type="scientific">Stylosanthes scabra</name>
    <dbReference type="NCBI Taxonomy" id="79078"/>
    <lineage>
        <taxon>Eukaryota</taxon>
        <taxon>Viridiplantae</taxon>
        <taxon>Streptophyta</taxon>
        <taxon>Embryophyta</taxon>
        <taxon>Tracheophyta</taxon>
        <taxon>Spermatophyta</taxon>
        <taxon>Magnoliopsida</taxon>
        <taxon>eudicotyledons</taxon>
        <taxon>Gunneridae</taxon>
        <taxon>Pentapetalae</taxon>
        <taxon>rosids</taxon>
        <taxon>fabids</taxon>
        <taxon>Fabales</taxon>
        <taxon>Fabaceae</taxon>
        <taxon>Papilionoideae</taxon>
        <taxon>50 kb inversion clade</taxon>
        <taxon>dalbergioids sensu lato</taxon>
        <taxon>Dalbergieae</taxon>
        <taxon>Pterocarpus clade</taxon>
        <taxon>Stylosanthes</taxon>
    </lineage>
</organism>
<gene>
    <name evidence="1" type="ORF">PIB30_081433</name>
</gene>
<dbReference type="EMBL" id="JASCZI010182461">
    <property type="protein sequence ID" value="MED6187961.1"/>
    <property type="molecule type" value="Genomic_DNA"/>
</dbReference>
<evidence type="ECO:0000313" key="1">
    <source>
        <dbReference type="EMBL" id="MED6187961.1"/>
    </source>
</evidence>
<keyword evidence="2" id="KW-1185">Reference proteome</keyword>